<feature type="compositionally biased region" description="Low complexity" evidence="1">
    <location>
        <begin position="1"/>
        <end position="13"/>
    </location>
</feature>
<dbReference type="EMBL" id="JAKUCV010000511">
    <property type="protein sequence ID" value="KAJ4849725.1"/>
    <property type="molecule type" value="Genomic_DNA"/>
</dbReference>
<evidence type="ECO:0000313" key="4">
    <source>
        <dbReference type="Proteomes" id="UP001141552"/>
    </source>
</evidence>
<reference evidence="3" key="1">
    <citation type="submission" date="2022-02" db="EMBL/GenBank/DDBJ databases">
        <authorList>
            <person name="Henning P.M."/>
            <person name="McCubbin A.G."/>
            <person name="Shore J.S."/>
        </authorList>
    </citation>
    <scope>NUCLEOTIDE SEQUENCE</scope>
    <source>
        <strain evidence="3">F60SS</strain>
        <tissue evidence="3">Leaves</tissue>
    </source>
</reference>
<organism evidence="3 4">
    <name type="scientific">Turnera subulata</name>
    <dbReference type="NCBI Taxonomy" id="218843"/>
    <lineage>
        <taxon>Eukaryota</taxon>
        <taxon>Viridiplantae</taxon>
        <taxon>Streptophyta</taxon>
        <taxon>Embryophyta</taxon>
        <taxon>Tracheophyta</taxon>
        <taxon>Spermatophyta</taxon>
        <taxon>Magnoliopsida</taxon>
        <taxon>eudicotyledons</taxon>
        <taxon>Gunneridae</taxon>
        <taxon>Pentapetalae</taxon>
        <taxon>rosids</taxon>
        <taxon>fabids</taxon>
        <taxon>Malpighiales</taxon>
        <taxon>Passifloraceae</taxon>
        <taxon>Turnera</taxon>
    </lineage>
</organism>
<dbReference type="InterPro" id="IPR040256">
    <property type="entry name" value="At4g02000-like"/>
</dbReference>
<sequence length="628" mass="67256">MSETLAAGEAAATEVDRPTKKVSNRERDGQIPMEADGSSGVTPEQAMGGDGVEISMEDVREQVQGDGGRVSVAGQEAPTATVSGNGQETLMAAVSVNGQEGPTKPSFRDILTEAHQEEQLPDSGAGDEDEVEVSEGDISFVQGKYGRAVRLSEAFKERLKKRWDYTVVVKLLGRYIGYRTLCSRLQTLWKPSRPMKVVDLENDFYLVRLQCEEDYYHALADGPWVIMGHALSVQPWNSSFRPSEGQVSQAVIWARFAEFPPSWYNSQVLHALGSLVGGVMKVDDNTKAALRGKFARVAVEVDLVKPLRGVVEFDDMEFKVSYEGLPVICYNCGSLSHSLAACPRRTPATTDGPSGSQGQQQPSGAGDWMNVPQRGRRRGRQGVVSPVARPEGSGSHFNVFNSPAFLATEEEDVVAPKSPVRGQAVSVGKVKSFLVVPVPTQDVDSVVVTIGQVSGANLAQHEHAPLSPLPAQDGAPAVLEVPLQAMDTDAPLVSQVSPIRVAHRGPGVSHTAISIPPQLSQQVLAPSSQGPLITPELFSAHPPVPSPSYSLRSSRVPSSPTKPPDLNLTSRFGKQVDGEKKKQVAVLPLKKPPLKISSSKKMSMASKEGTSHVRKSKGSRSSGLVGSS</sequence>
<feature type="compositionally biased region" description="Polar residues" evidence="1">
    <location>
        <begin position="619"/>
        <end position="628"/>
    </location>
</feature>
<dbReference type="OrthoDB" id="851886at2759"/>
<accession>A0A9Q0GIQ3</accession>
<proteinExistence type="predicted"/>
<feature type="region of interest" description="Disordered" evidence="1">
    <location>
        <begin position="1"/>
        <end position="52"/>
    </location>
</feature>
<dbReference type="InterPro" id="IPR025558">
    <property type="entry name" value="DUF4283"/>
</dbReference>
<feature type="compositionally biased region" description="Low complexity" evidence="1">
    <location>
        <begin position="547"/>
        <end position="559"/>
    </location>
</feature>
<feature type="compositionally biased region" description="Basic and acidic residues" evidence="1">
    <location>
        <begin position="14"/>
        <end position="29"/>
    </location>
</feature>
<gene>
    <name evidence="3" type="ORF">Tsubulata_039258</name>
</gene>
<dbReference type="Proteomes" id="UP001141552">
    <property type="component" value="Unassembled WGS sequence"/>
</dbReference>
<name>A0A9Q0GIQ3_9ROSI</name>
<dbReference type="Pfam" id="PF14111">
    <property type="entry name" value="DUF4283"/>
    <property type="match status" value="1"/>
</dbReference>
<evidence type="ECO:0000259" key="2">
    <source>
        <dbReference type="Pfam" id="PF14111"/>
    </source>
</evidence>
<feature type="compositionally biased region" description="Low complexity" evidence="1">
    <location>
        <begin position="352"/>
        <end position="364"/>
    </location>
</feature>
<protein>
    <recommendedName>
        <fullName evidence="2">DUF4283 domain-containing protein</fullName>
    </recommendedName>
</protein>
<comment type="caution">
    <text evidence="3">The sequence shown here is derived from an EMBL/GenBank/DDBJ whole genome shotgun (WGS) entry which is preliminary data.</text>
</comment>
<dbReference type="AlphaFoldDB" id="A0A9Q0GIQ3"/>
<evidence type="ECO:0000313" key="3">
    <source>
        <dbReference type="EMBL" id="KAJ4849725.1"/>
    </source>
</evidence>
<feature type="compositionally biased region" description="Low complexity" evidence="1">
    <location>
        <begin position="584"/>
        <end position="607"/>
    </location>
</feature>
<keyword evidence="4" id="KW-1185">Reference proteome</keyword>
<reference evidence="3" key="2">
    <citation type="journal article" date="2023" name="Plants (Basel)">
        <title>Annotation of the Turnera subulata (Passifloraceae) Draft Genome Reveals the S-Locus Evolved after the Divergence of Turneroideae from Passifloroideae in a Stepwise Manner.</title>
        <authorList>
            <person name="Henning P.M."/>
            <person name="Roalson E.H."/>
            <person name="Mir W."/>
            <person name="McCubbin A.G."/>
            <person name="Shore J.S."/>
        </authorList>
    </citation>
    <scope>NUCLEOTIDE SEQUENCE</scope>
    <source>
        <strain evidence="3">F60SS</strain>
    </source>
</reference>
<dbReference type="PANTHER" id="PTHR31286:SF99">
    <property type="entry name" value="DUF4283 DOMAIN-CONTAINING PROTEIN"/>
    <property type="match status" value="1"/>
</dbReference>
<evidence type="ECO:0000256" key="1">
    <source>
        <dbReference type="SAM" id="MobiDB-lite"/>
    </source>
</evidence>
<dbReference type="PANTHER" id="PTHR31286">
    <property type="entry name" value="GLYCINE-RICH CELL WALL STRUCTURAL PROTEIN 1.8-LIKE"/>
    <property type="match status" value="1"/>
</dbReference>
<feature type="region of interest" description="Disordered" evidence="1">
    <location>
        <begin position="534"/>
        <end position="628"/>
    </location>
</feature>
<feature type="domain" description="DUF4283" evidence="2">
    <location>
        <begin position="160"/>
        <end position="244"/>
    </location>
</feature>
<feature type="region of interest" description="Disordered" evidence="1">
    <location>
        <begin position="344"/>
        <end position="388"/>
    </location>
</feature>